<dbReference type="NCBIfam" id="NF003804">
    <property type="entry name" value="PRK05395.1-1"/>
    <property type="match status" value="1"/>
</dbReference>
<dbReference type="GO" id="GO:0008652">
    <property type="term" value="P:amino acid biosynthetic process"/>
    <property type="evidence" value="ECO:0007669"/>
    <property type="project" value="UniProtKB-KW"/>
</dbReference>
<sequence>MNILLINGPNLNLLGTREKEVYGSKSLEDIQQDLLVLANQNQCNLISFQSNAEHEIIESIHSTIEEKIDFVIINPAAYTHTSIAIRDAFLGVNIPFYEVHLSDIYTREEFRHVSYLSDIAEEVITGIGAKGYEEAMLKGILKYRGK</sequence>
<evidence type="ECO:0000256" key="2">
    <source>
        <dbReference type="ARBA" id="ARBA00003924"/>
    </source>
</evidence>
<dbReference type="GO" id="GO:0003855">
    <property type="term" value="F:3-dehydroquinate dehydratase activity"/>
    <property type="evidence" value="ECO:0007669"/>
    <property type="project" value="UniProtKB-UniRule"/>
</dbReference>
<evidence type="ECO:0000256" key="4">
    <source>
        <dbReference type="ARBA" id="ARBA00011037"/>
    </source>
</evidence>
<comment type="catalytic activity">
    <reaction evidence="1 8">
        <text>3-dehydroquinate = 3-dehydroshikimate + H2O</text>
        <dbReference type="Rhea" id="RHEA:21096"/>
        <dbReference type="ChEBI" id="CHEBI:15377"/>
        <dbReference type="ChEBI" id="CHEBI:16630"/>
        <dbReference type="ChEBI" id="CHEBI:32364"/>
        <dbReference type="EC" id="4.2.1.10"/>
    </reaction>
</comment>
<comment type="pathway">
    <text evidence="3 8">Metabolic intermediate biosynthesis; chorismate biosynthesis; chorismate from D-erythrose 4-phosphate and phosphoenolpyruvate: step 3/7.</text>
</comment>
<feature type="binding site" evidence="8 10">
    <location>
        <begin position="101"/>
        <end position="102"/>
    </location>
    <ligand>
        <name>substrate</name>
    </ligand>
</feature>
<comment type="function">
    <text evidence="2 8">Catalyzes a trans-dehydration via an enolate intermediate.</text>
</comment>
<accession>Q7BKF9</accession>
<name>Q7BKF9_PRB01</name>
<dbReference type="EMBL" id="AF279106">
    <property type="protein sequence ID" value="AAQ62377.1"/>
    <property type="molecule type" value="Genomic_DNA"/>
</dbReference>
<dbReference type="Gene3D" id="3.40.50.9100">
    <property type="entry name" value="Dehydroquinase, class II"/>
    <property type="match status" value="1"/>
</dbReference>
<dbReference type="InterPro" id="IPR036441">
    <property type="entry name" value="DHquinase_II_sf"/>
</dbReference>
<dbReference type="NCBIfam" id="NF003805">
    <property type="entry name" value="PRK05395.1-2"/>
    <property type="match status" value="1"/>
</dbReference>
<dbReference type="UniPathway" id="UPA00053">
    <property type="reaction ID" value="UER00086"/>
</dbReference>
<feature type="binding site" evidence="8 10">
    <location>
        <position position="80"/>
    </location>
    <ligand>
        <name>substrate</name>
    </ligand>
</feature>
<dbReference type="PANTHER" id="PTHR21272:SF3">
    <property type="entry name" value="CATABOLIC 3-DEHYDROQUINASE"/>
    <property type="match status" value="1"/>
</dbReference>
<dbReference type="GO" id="GO:0009073">
    <property type="term" value="P:aromatic amino acid family biosynthetic process"/>
    <property type="evidence" value="ECO:0007669"/>
    <property type="project" value="UniProtKB-KW"/>
</dbReference>
<dbReference type="AlphaFoldDB" id="Q7BKF9"/>
<dbReference type="CDD" id="cd00466">
    <property type="entry name" value="DHQase_II"/>
    <property type="match status" value="1"/>
</dbReference>
<dbReference type="PIRSF" id="PIRSF001399">
    <property type="entry name" value="DHquinase_II"/>
    <property type="match status" value="1"/>
</dbReference>
<dbReference type="GO" id="GO:0019631">
    <property type="term" value="P:quinate catabolic process"/>
    <property type="evidence" value="ECO:0007669"/>
    <property type="project" value="TreeGrafter"/>
</dbReference>
<keyword evidence="8" id="KW-0057">Aromatic amino acid biosynthesis</keyword>
<evidence type="ECO:0000256" key="1">
    <source>
        <dbReference type="ARBA" id="ARBA00001864"/>
    </source>
</evidence>
<evidence type="ECO:0000256" key="3">
    <source>
        <dbReference type="ARBA" id="ARBA00004902"/>
    </source>
</evidence>
<feature type="site" description="Transition state stabilizer" evidence="8 11">
    <location>
        <position position="17"/>
    </location>
</feature>
<proteinExistence type="inferred from homology"/>
<evidence type="ECO:0000256" key="11">
    <source>
        <dbReference type="PIRSR" id="PIRSR001399-3"/>
    </source>
</evidence>
<keyword evidence="8" id="KW-0028">Amino-acid biosynthesis</keyword>
<organism evidence="12">
    <name type="scientific">Gamma-proteobacterium EBAC31A08</name>
    <dbReference type="NCBI Taxonomy" id="133804"/>
    <lineage>
        <taxon>Bacteria</taxon>
        <taxon>Pseudomonadati</taxon>
        <taxon>Pseudomonadota</taxon>
        <taxon>Gammaproteobacteria</taxon>
        <taxon>environmental samples</taxon>
    </lineage>
</organism>
<dbReference type="PANTHER" id="PTHR21272">
    <property type="entry name" value="CATABOLIC 3-DEHYDROQUINASE"/>
    <property type="match status" value="1"/>
</dbReference>
<feature type="active site" description="Proton donor" evidence="8 9">
    <location>
        <position position="100"/>
    </location>
</feature>
<evidence type="ECO:0000256" key="6">
    <source>
        <dbReference type="ARBA" id="ARBA00012060"/>
    </source>
</evidence>
<dbReference type="Pfam" id="PF01220">
    <property type="entry name" value="DHquinase_II"/>
    <property type="match status" value="1"/>
</dbReference>
<comment type="similarity">
    <text evidence="4 8">Belongs to the type-II 3-dehydroquinase family.</text>
</comment>
<gene>
    <name evidence="8" type="primary">aroQ</name>
</gene>
<feature type="active site" description="Proton acceptor" evidence="8 9">
    <location>
        <position position="22"/>
    </location>
</feature>
<feature type="binding site" evidence="8 10">
    <location>
        <position position="111"/>
    </location>
    <ligand>
        <name>substrate</name>
    </ligand>
</feature>
<dbReference type="HAMAP" id="MF_00169">
    <property type="entry name" value="AroQ"/>
    <property type="match status" value="1"/>
</dbReference>
<evidence type="ECO:0000313" key="12">
    <source>
        <dbReference type="EMBL" id="AAQ62377.1"/>
    </source>
</evidence>
<dbReference type="PROSITE" id="PS01029">
    <property type="entry name" value="DEHYDROQUINASE_II"/>
    <property type="match status" value="1"/>
</dbReference>
<evidence type="ECO:0000256" key="7">
    <source>
        <dbReference type="ARBA" id="ARBA00023239"/>
    </source>
</evidence>
<dbReference type="NCBIfam" id="TIGR01088">
    <property type="entry name" value="aroQ"/>
    <property type="match status" value="1"/>
</dbReference>
<dbReference type="EC" id="4.2.1.10" evidence="6 8"/>
<evidence type="ECO:0000256" key="5">
    <source>
        <dbReference type="ARBA" id="ARBA00011193"/>
    </source>
</evidence>
<dbReference type="GO" id="GO:0009423">
    <property type="term" value="P:chorismate biosynthetic process"/>
    <property type="evidence" value="ECO:0007669"/>
    <property type="project" value="UniProtKB-UniRule"/>
</dbReference>
<dbReference type="InterPro" id="IPR001874">
    <property type="entry name" value="DHquinase_II"/>
</dbReference>
<evidence type="ECO:0000256" key="8">
    <source>
        <dbReference type="HAMAP-Rule" id="MF_00169"/>
    </source>
</evidence>
<dbReference type="InterPro" id="IPR018509">
    <property type="entry name" value="DHquinase_II_CS"/>
</dbReference>
<dbReference type="NCBIfam" id="NF003807">
    <property type="entry name" value="PRK05395.1-4"/>
    <property type="match status" value="1"/>
</dbReference>
<feature type="binding site" evidence="8 10">
    <location>
        <position position="74"/>
    </location>
    <ligand>
        <name>substrate</name>
    </ligand>
</feature>
<evidence type="ECO:0000256" key="9">
    <source>
        <dbReference type="PIRSR" id="PIRSR001399-1"/>
    </source>
</evidence>
<comment type="subunit">
    <text evidence="5 8">Homododecamer.</text>
</comment>
<feature type="binding site" evidence="8 10">
    <location>
        <position position="87"/>
    </location>
    <ligand>
        <name>substrate</name>
    </ligand>
</feature>
<keyword evidence="7 8" id="KW-0456">Lyase</keyword>
<dbReference type="SUPFAM" id="SSF52304">
    <property type="entry name" value="Type II 3-dehydroquinate dehydratase"/>
    <property type="match status" value="1"/>
</dbReference>
<reference evidence="12" key="2">
    <citation type="submission" date="2003-08" db="EMBL/GenBank/DDBJ databases">
        <authorList>
            <person name="Beja O."/>
            <person name="Aravind L."/>
            <person name="Koonin E.V."/>
            <person name="Suzuki M.T."/>
            <person name="Hadd A."/>
            <person name="Nguyen L.P."/>
            <person name="Jovanovich S.B."/>
            <person name="Gates C.M."/>
            <person name="Feldman R.A."/>
            <person name="DeLong E.F."/>
        </authorList>
    </citation>
    <scope>NUCLEOTIDE SEQUENCE</scope>
</reference>
<reference evidence="12" key="1">
    <citation type="journal article" date="2000" name="Science">
        <title>Bacterial rhodopsin: evidence for a new type of phototrophy in the sea.</title>
        <authorList>
            <person name="Beja O."/>
            <person name="Aravind L."/>
            <person name="Koonin E.V."/>
            <person name="Suzuki M.T."/>
            <person name="Hadd A."/>
            <person name="Nguyen L.P."/>
            <person name="Jovanovich S.B."/>
            <person name="Gates C.M."/>
            <person name="Feldman R.A."/>
            <person name="Spudich J.L."/>
            <person name="Spudich E.N."/>
            <person name="DeLong E.F."/>
        </authorList>
    </citation>
    <scope>NUCLEOTIDE SEQUENCE</scope>
</reference>
<protein>
    <recommendedName>
        <fullName evidence="6 8">3-dehydroquinate dehydratase</fullName>
        <shortName evidence="8">3-dehydroquinase</shortName>
        <ecNumber evidence="6 8">4.2.1.10</ecNumber>
    </recommendedName>
    <alternativeName>
        <fullName evidence="8">Type II DHQase</fullName>
    </alternativeName>
</protein>
<evidence type="ECO:0000256" key="10">
    <source>
        <dbReference type="PIRSR" id="PIRSR001399-2"/>
    </source>
</evidence>